<protein>
    <submittedName>
        <fullName evidence="1">Uncharacterized protein</fullName>
    </submittedName>
</protein>
<dbReference type="EMBL" id="FOVH01000009">
    <property type="protein sequence ID" value="SFO74360.1"/>
    <property type="molecule type" value="Genomic_DNA"/>
</dbReference>
<keyword evidence="2" id="KW-1185">Reference proteome</keyword>
<sequence>MTPVGVAFSFLRWLAWKRAFFWRFPHVFMSHHLRVRLWLVSKKAAWHVGDAHKANFPSRSPARMLIASAAITLRASSTQESAPKRH</sequence>
<proteinExistence type="predicted"/>
<evidence type="ECO:0000313" key="1">
    <source>
        <dbReference type="EMBL" id="SFO74360.1"/>
    </source>
</evidence>
<dbReference type="InParanoid" id="A0A1I5JNT4"/>
<evidence type="ECO:0000313" key="2">
    <source>
        <dbReference type="Proteomes" id="UP000183413"/>
    </source>
</evidence>
<dbReference type="AlphaFoldDB" id="A0A1I5JNT4"/>
<reference evidence="1 2" key="1">
    <citation type="submission" date="2016-10" db="EMBL/GenBank/DDBJ databases">
        <authorList>
            <person name="de Groot N.N."/>
        </authorList>
    </citation>
    <scope>NUCLEOTIDE SEQUENCE [LARGE SCALE GENOMIC DNA]</scope>
    <source>
        <strain evidence="1 2">DSM 43067</strain>
    </source>
</reference>
<name>A0A1I5JNT4_9ACTN</name>
<organism evidence="1 2">
    <name type="scientific">Actinomadura madurae</name>
    <dbReference type="NCBI Taxonomy" id="1993"/>
    <lineage>
        <taxon>Bacteria</taxon>
        <taxon>Bacillati</taxon>
        <taxon>Actinomycetota</taxon>
        <taxon>Actinomycetes</taxon>
        <taxon>Streptosporangiales</taxon>
        <taxon>Thermomonosporaceae</taxon>
        <taxon>Actinomadura</taxon>
    </lineage>
</organism>
<gene>
    <name evidence="1" type="ORF">SAMN04489713_10991</name>
</gene>
<dbReference type="Proteomes" id="UP000183413">
    <property type="component" value="Unassembled WGS sequence"/>
</dbReference>
<accession>A0A1I5JNT4</accession>